<dbReference type="Pfam" id="PF00535">
    <property type="entry name" value="Glycos_transf_2"/>
    <property type="match status" value="1"/>
</dbReference>
<accession>A0A7Z0TUW2</accession>
<name>A0A7Z0TUW2_9GAMM</name>
<dbReference type="Proteomes" id="UP000589896">
    <property type="component" value="Unassembled WGS sequence"/>
</dbReference>
<dbReference type="GO" id="GO:0016740">
    <property type="term" value="F:transferase activity"/>
    <property type="evidence" value="ECO:0007669"/>
    <property type="project" value="UniProtKB-KW"/>
</dbReference>
<gene>
    <name evidence="2" type="ORF">H0E82_02275</name>
</gene>
<dbReference type="RefSeq" id="WP_180543366.1">
    <property type="nucleotide sequence ID" value="NZ_JACCJZ010000005.1"/>
</dbReference>
<proteinExistence type="predicted"/>
<organism evidence="2 3">
    <name type="scientific">Luteimonas deserti</name>
    <dbReference type="NCBI Taxonomy" id="2752306"/>
    <lineage>
        <taxon>Bacteria</taxon>
        <taxon>Pseudomonadati</taxon>
        <taxon>Pseudomonadota</taxon>
        <taxon>Gammaproteobacteria</taxon>
        <taxon>Lysobacterales</taxon>
        <taxon>Lysobacteraceae</taxon>
        <taxon>Luteimonas</taxon>
    </lineage>
</organism>
<evidence type="ECO:0000313" key="3">
    <source>
        <dbReference type="Proteomes" id="UP000589896"/>
    </source>
</evidence>
<dbReference type="AlphaFoldDB" id="A0A7Z0TUW2"/>
<dbReference type="Gene3D" id="3.90.550.10">
    <property type="entry name" value="Spore Coat Polysaccharide Biosynthesis Protein SpsA, Chain A"/>
    <property type="match status" value="1"/>
</dbReference>
<dbReference type="PANTHER" id="PTHR43179:SF7">
    <property type="entry name" value="RHAMNOSYLTRANSFERASE WBBL"/>
    <property type="match status" value="1"/>
</dbReference>
<dbReference type="InterPro" id="IPR029044">
    <property type="entry name" value="Nucleotide-diphossugar_trans"/>
</dbReference>
<dbReference type="PANTHER" id="PTHR43179">
    <property type="entry name" value="RHAMNOSYLTRANSFERASE WBBL"/>
    <property type="match status" value="1"/>
</dbReference>
<dbReference type="InterPro" id="IPR001173">
    <property type="entry name" value="Glyco_trans_2-like"/>
</dbReference>
<dbReference type="EMBL" id="JACCJZ010000005">
    <property type="protein sequence ID" value="NYZ61594.1"/>
    <property type="molecule type" value="Genomic_DNA"/>
</dbReference>
<evidence type="ECO:0000259" key="1">
    <source>
        <dbReference type="Pfam" id="PF00535"/>
    </source>
</evidence>
<dbReference type="CDD" id="cd03801">
    <property type="entry name" value="GT4_PimA-like"/>
    <property type="match status" value="1"/>
</dbReference>
<dbReference type="SUPFAM" id="SSF53448">
    <property type="entry name" value="Nucleotide-diphospho-sugar transferases"/>
    <property type="match status" value="1"/>
</dbReference>
<evidence type="ECO:0000313" key="2">
    <source>
        <dbReference type="EMBL" id="NYZ61594.1"/>
    </source>
</evidence>
<keyword evidence="2" id="KW-0808">Transferase</keyword>
<reference evidence="2 3" key="1">
    <citation type="submission" date="2020-07" db="EMBL/GenBank/DDBJ databases">
        <title>isolation of Luteimonas sp. SJ-16.</title>
        <authorList>
            <person name="Huang X.-X."/>
            <person name="Xu L."/>
            <person name="Sun J.-Q."/>
        </authorList>
    </citation>
    <scope>NUCLEOTIDE SEQUENCE [LARGE SCALE GENOMIC DNA]</scope>
    <source>
        <strain evidence="2 3">SJ-16</strain>
    </source>
</reference>
<feature type="domain" description="Glycosyltransferase 2-like" evidence="1">
    <location>
        <begin position="75"/>
        <end position="201"/>
    </location>
</feature>
<sequence>MSFSLADARFQFVRAFGLARRGLASLRSRGMRATWDRVSAQLGVFAPRARTMLLAADNTPFAPFTVPCAEAPEVSVVIPVHGQLGHTLACLRAIAAHPPGTAVEIIVLDDASADATPDVLPRIGGLRVHTMPGNAGFIGACNAGAAQARGAYLLFLNNDTIPQPGWLDALHATFGQQPRAGIVGAQLLYPDGRLQESGTMLRRDGRGESRGRFADPDHPRLRWCADVDYVSGAALMLPRPLFDRLGGFDPHYAPAYYEDTDLAFKVRAAGLRVLVQPAARVVHVEGASAGTDLTRGMKAAQVHNRIRFAERWHEALGTRPADPIEAGEVPRPGVRQVLVIDNLTPVPARDSASLRLVNLMRLLRDSGIHVVFLPADRRHAGASTRALQASGVEVWHAPYVGGMARWMQTNGPRFSHVMLCRHYIAREFLPLVRRHAPGAAVLFDSIDLHYVRELRGAEIADDPAMRRAAERTRALELDMVQRCDATLVVSHAEAEVLARDAPGARVEVLTNLHEIAGPGLPFSARRDLVFVGGFRHPPNTDAVAWFVEAIFPRIRSHLPDVRVHCIGGDVPERIAVLGGRDGVEVHGHVPDIAPYMDGCRIALAPLRFGAGVKGKVNLSMAHGQPVVATTCAAEGMHLHDGDDVLIADDPADFADAVVRLYRDEALWARLAAGGLANVRTHFSLDAARGTVARVFAADAGPAPGVGTPLPLSPS</sequence>
<comment type="caution">
    <text evidence="2">The sequence shown here is derived from an EMBL/GenBank/DDBJ whole genome shotgun (WGS) entry which is preliminary data.</text>
</comment>
<protein>
    <submittedName>
        <fullName evidence="2">Glycosyltransferase</fullName>
    </submittedName>
</protein>
<dbReference type="Pfam" id="PF13692">
    <property type="entry name" value="Glyco_trans_1_4"/>
    <property type="match status" value="1"/>
</dbReference>
<dbReference type="CDD" id="cd04186">
    <property type="entry name" value="GT_2_like_c"/>
    <property type="match status" value="1"/>
</dbReference>
<keyword evidence="3" id="KW-1185">Reference proteome</keyword>
<dbReference type="SUPFAM" id="SSF53756">
    <property type="entry name" value="UDP-Glycosyltransferase/glycogen phosphorylase"/>
    <property type="match status" value="1"/>
</dbReference>
<dbReference type="Gene3D" id="3.40.50.2000">
    <property type="entry name" value="Glycogen Phosphorylase B"/>
    <property type="match status" value="1"/>
</dbReference>